<protein>
    <submittedName>
        <fullName evidence="1">Uncharacterized protein</fullName>
    </submittedName>
</protein>
<keyword evidence="2" id="KW-1185">Reference proteome</keyword>
<name>A0A9X1B7L2_9GAMM</name>
<gene>
    <name evidence="1" type="ORF">CKO42_26830</name>
</gene>
<proteinExistence type="predicted"/>
<feature type="non-terminal residue" evidence="1">
    <location>
        <position position="1"/>
    </location>
</feature>
<organism evidence="1 2">
    <name type="scientific">Lamprobacter modestohalophilus</name>
    <dbReference type="NCBI Taxonomy" id="1064514"/>
    <lineage>
        <taxon>Bacteria</taxon>
        <taxon>Pseudomonadati</taxon>
        <taxon>Pseudomonadota</taxon>
        <taxon>Gammaproteobacteria</taxon>
        <taxon>Chromatiales</taxon>
        <taxon>Chromatiaceae</taxon>
        <taxon>Lamprobacter</taxon>
    </lineage>
</organism>
<evidence type="ECO:0000313" key="1">
    <source>
        <dbReference type="EMBL" id="MBK1621917.1"/>
    </source>
</evidence>
<comment type="caution">
    <text evidence="1">The sequence shown here is derived from an EMBL/GenBank/DDBJ whole genome shotgun (WGS) entry which is preliminary data.</text>
</comment>
<dbReference type="RefSeq" id="WP_207148847.1">
    <property type="nucleotide sequence ID" value="NZ_NRRY01000187.1"/>
</dbReference>
<dbReference type="Proteomes" id="UP001138768">
    <property type="component" value="Unassembled WGS sequence"/>
</dbReference>
<dbReference type="AlphaFoldDB" id="A0A9X1B7L2"/>
<dbReference type="EMBL" id="NRRY01000187">
    <property type="protein sequence ID" value="MBK1621917.1"/>
    <property type="molecule type" value="Genomic_DNA"/>
</dbReference>
<evidence type="ECO:0000313" key="2">
    <source>
        <dbReference type="Proteomes" id="UP001138768"/>
    </source>
</evidence>
<accession>A0A9X1B7L2</accession>
<reference evidence="1 2" key="1">
    <citation type="journal article" date="2020" name="Microorganisms">
        <title>Osmotic Adaptation and Compatible Solute Biosynthesis of Phototrophic Bacteria as Revealed from Genome Analyses.</title>
        <authorList>
            <person name="Imhoff J.F."/>
            <person name="Rahn T."/>
            <person name="Kunzel S."/>
            <person name="Keller A."/>
            <person name="Neulinger S.C."/>
        </authorList>
    </citation>
    <scope>NUCLEOTIDE SEQUENCE [LARGE SCALE GENOMIC DNA]</scope>
    <source>
        <strain evidence="1 2">DSM 25653</strain>
    </source>
</reference>
<sequence>GFDAALMRFLSWIASMSCSDWATHSFLSEWTTANPQGDPINGWAVLALPDRPLEHQELADPIFKATGNRRSPMRPVFAPTSPKRALVAAFEDFAAQRRLDYEQRDELED</sequence>